<dbReference type="InterPro" id="IPR027417">
    <property type="entry name" value="P-loop_NTPase"/>
</dbReference>
<dbReference type="Pfam" id="PF21445">
    <property type="entry name" value="ADDB_N"/>
    <property type="match status" value="1"/>
</dbReference>
<proteinExistence type="predicted"/>
<evidence type="ECO:0000256" key="9">
    <source>
        <dbReference type="ARBA" id="ARBA00023204"/>
    </source>
</evidence>
<evidence type="ECO:0000259" key="10">
    <source>
        <dbReference type="Pfam" id="PF12705"/>
    </source>
</evidence>
<organism evidence="12 13">
    <name type="scientific">Schleiferilactobacillus perolens DSM 12744</name>
    <dbReference type="NCBI Taxonomy" id="1423792"/>
    <lineage>
        <taxon>Bacteria</taxon>
        <taxon>Bacillati</taxon>
        <taxon>Bacillota</taxon>
        <taxon>Bacilli</taxon>
        <taxon>Lactobacillales</taxon>
        <taxon>Lactobacillaceae</taxon>
        <taxon>Schleiferilactobacillus</taxon>
    </lineage>
</organism>
<dbReference type="InterPro" id="IPR011604">
    <property type="entry name" value="PDDEXK-like_dom_sf"/>
</dbReference>
<dbReference type="GO" id="GO:0006281">
    <property type="term" value="P:DNA repair"/>
    <property type="evidence" value="ECO:0007669"/>
    <property type="project" value="UniProtKB-KW"/>
</dbReference>
<keyword evidence="4" id="KW-0378">Hydrolase</keyword>
<dbReference type="GO" id="GO:0003677">
    <property type="term" value="F:DNA binding"/>
    <property type="evidence" value="ECO:0007669"/>
    <property type="project" value="UniProtKB-KW"/>
</dbReference>
<dbReference type="GO" id="GO:0004386">
    <property type="term" value="F:helicase activity"/>
    <property type="evidence" value="ECO:0007669"/>
    <property type="project" value="UniProtKB-KW"/>
</dbReference>
<keyword evidence="8" id="KW-0238">DNA-binding</keyword>
<keyword evidence="1" id="KW-0540">Nuclease</keyword>
<dbReference type="EMBL" id="AZEC01000002">
    <property type="protein sequence ID" value="KRL14047.1"/>
    <property type="molecule type" value="Genomic_DNA"/>
</dbReference>
<evidence type="ECO:0000313" key="13">
    <source>
        <dbReference type="Proteomes" id="UP000051330"/>
    </source>
</evidence>
<evidence type="ECO:0000256" key="7">
    <source>
        <dbReference type="ARBA" id="ARBA00022840"/>
    </source>
</evidence>
<reference evidence="12 13" key="1">
    <citation type="journal article" date="2015" name="Genome Announc.">
        <title>Expanding the biotechnology potential of lactobacilli through comparative genomics of 213 strains and associated genera.</title>
        <authorList>
            <person name="Sun Z."/>
            <person name="Harris H.M."/>
            <person name="McCann A."/>
            <person name="Guo C."/>
            <person name="Argimon S."/>
            <person name="Zhang W."/>
            <person name="Yang X."/>
            <person name="Jeffery I.B."/>
            <person name="Cooney J.C."/>
            <person name="Kagawa T.F."/>
            <person name="Liu W."/>
            <person name="Song Y."/>
            <person name="Salvetti E."/>
            <person name="Wrobel A."/>
            <person name="Rasinkangas P."/>
            <person name="Parkhill J."/>
            <person name="Rea M.C."/>
            <person name="O'Sullivan O."/>
            <person name="Ritari J."/>
            <person name="Douillard F.P."/>
            <person name="Paul Ross R."/>
            <person name="Yang R."/>
            <person name="Briner A.E."/>
            <person name="Felis G.E."/>
            <person name="de Vos W.M."/>
            <person name="Barrangou R."/>
            <person name="Klaenhammer T.R."/>
            <person name="Caufield P.W."/>
            <person name="Cui Y."/>
            <person name="Zhang H."/>
            <person name="O'Toole P.W."/>
        </authorList>
    </citation>
    <scope>NUCLEOTIDE SEQUENCE [LARGE SCALE GENOMIC DNA]</scope>
    <source>
        <strain evidence="12 13">DSM 12744</strain>
    </source>
</reference>
<dbReference type="PATRIC" id="fig|1423792.3.peg.1227"/>
<dbReference type="GO" id="GO:0004527">
    <property type="term" value="F:exonuclease activity"/>
    <property type="evidence" value="ECO:0007669"/>
    <property type="project" value="UniProtKB-KW"/>
</dbReference>
<evidence type="ECO:0000313" key="12">
    <source>
        <dbReference type="EMBL" id="KRL14047.1"/>
    </source>
</evidence>
<dbReference type="GO" id="GO:0005524">
    <property type="term" value="F:ATP binding"/>
    <property type="evidence" value="ECO:0007669"/>
    <property type="project" value="UniProtKB-KW"/>
</dbReference>
<protein>
    <submittedName>
        <fullName evidence="12">Atp-dependent nuclease, subunit b</fullName>
    </submittedName>
</protein>
<gene>
    <name evidence="12" type="ORF">FD09_GL001207</name>
</gene>
<dbReference type="SUPFAM" id="SSF52980">
    <property type="entry name" value="Restriction endonuclease-like"/>
    <property type="match status" value="1"/>
</dbReference>
<name>A0A0R1N174_9LACO</name>
<keyword evidence="5" id="KW-0347">Helicase</keyword>
<dbReference type="Proteomes" id="UP000051330">
    <property type="component" value="Unassembled WGS sequence"/>
</dbReference>
<accession>A0A0R1N174</accession>
<dbReference type="AlphaFoldDB" id="A0A0R1N174"/>
<evidence type="ECO:0000256" key="5">
    <source>
        <dbReference type="ARBA" id="ARBA00022806"/>
    </source>
</evidence>
<evidence type="ECO:0000256" key="3">
    <source>
        <dbReference type="ARBA" id="ARBA00022763"/>
    </source>
</evidence>
<keyword evidence="6" id="KW-0269">Exonuclease</keyword>
<feature type="domain" description="PD-(D/E)XK endonuclease-like" evidence="10">
    <location>
        <begin position="817"/>
        <end position="1074"/>
    </location>
</feature>
<keyword evidence="7" id="KW-0067">ATP-binding</keyword>
<keyword evidence="2" id="KW-0547">Nucleotide-binding</keyword>
<dbReference type="Pfam" id="PF12705">
    <property type="entry name" value="PDDEXK_1"/>
    <property type="match status" value="1"/>
</dbReference>
<sequence length="1206" mass="135234">MTKDHHRELVKRIADDLARHPTGQVFYLVPNHIAFEIERSTYQALSQDPRFANPLAPDVHAFGNIQISAFDRLLWYFLQKDPKYTALTATDTAQTMVLSKILVEYGDDLQLYRGEVHNPGFLEQLRLQLGELANAGIDADILTLLQDAEGTQEFHAKMHDLTIIARAFPEELGRYFVSPEERFAYAIKQFQAHPEWFADTRIYVSGFDRLDASFLSILQVLMRLSVHTTVDLIGDEGDLTGQTDQDAAPFFAPTKRLYTQLTESAPGAINLVAVSEEAAYTPTMAKLADYWVASARGLPVTDNATNKGVKIWQAATRQDELTAVTAEIKRLVASGHYRYGDMRILTPDLAQYETIIRPTFQQAGVPYFYDRAVQMTDHPLVQVISAIGELINGNVTYANLFSLLRTELVLPKEIAAQAAATTLTGGQTPVYLATFRNQVDAAENYTLGHGLQGSQFAKKDPWQEANAPVSEEDDEVSAISTHLSAGEPIHLFIRNELLPFVNKLKKAADGKSALTLLYHFLTQHGLISQFTFFRNTTQQSGDPVGADRPRQAFAVFTRLLDEYVQILGDQPFSTDDFTAIFSAGFNAASYKQIPAVIDTVQIADLGVTTAANAKVTFIIGGTANSLPAPVESTSLLSDRDRESILALQDQLSAKDPDQAAALSTLSGGTEDRLAASEYIAYKAFFSATERLYLCYPQLQAEESQRISPYYDRIQRHLNLIPIYVDFSGEGLVRAQTQQYIGHWLATPSLAGSWVVKALRVDQQNLFWQTVAWHLQHSDTKPRQNYYQFILSALNYENRVGQLSPDIVQDLYGNHLNVSVSRLEQYYQNPYEYFLQYGLRLTERDTYDLTPAETGSYYHWVLDHLIKTIHAQQQDIAHLDDQTLADMVQEIAGAAVHEPFFAILNGSGRMKFLRQLLARTLQYMAWLLKEQAERSALRPLATEVLFGQAGMPGGLPALEYPLGREHSVRIRGKIDRIDGFHDQETNQDFLTVIDYKSSSHQFEYGQALYGLSLQLQTYLQALLNALGKPGDLALPGRATVAGGFYLHINEPLLPMADALKKKDSAEQIFTETMLKKNQFKGIVLADDAFLTQADTSPQRTILLAGTSNTKKSGYRNKNALTQTDMDTILTYNEYMIRRAAASILAGDIALRPARFADGRTLLSYSPYQNVMYFDHMLKENQYMPIPKLDDPQSAIRQMQERMADNHE</sequence>
<evidence type="ECO:0000259" key="11">
    <source>
        <dbReference type="Pfam" id="PF21445"/>
    </source>
</evidence>
<dbReference type="STRING" id="1423792.FD09_GL001207"/>
<dbReference type="InterPro" id="IPR011335">
    <property type="entry name" value="Restrct_endonuc-II-like"/>
</dbReference>
<dbReference type="InterPro" id="IPR049035">
    <property type="entry name" value="ADDB_N"/>
</dbReference>
<dbReference type="SUPFAM" id="SSF52540">
    <property type="entry name" value="P-loop containing nucleoside triphosphate hydrolases"/>
    <property type="match status" value="1"/>
</dbReference>
<dbReference type="InterPro" id="IPR038726">
    <property type="entry name" value="PDDEXK_AddAB-type"/>
</dbReference>
<evidence type="ECO:0000256" key="4">
    <source>
        <dbReference type="ARBA" id="ARBA00022801"/>
    </source>
</evidence>
<feature type="domain" description="ATP-dependent helicase/deoxyribonuclease subunit B N-terminal" evidence="11">
    <location>
        <begin position="5"/>
        <end position="265"/>
    </location>
</feature>
<dbReference type="PANTHER" id="PTHR30591:SF1">
    <property type="entry name" value="RECBCD ENZYME SUBUNIT RECC"/>
    <property type="match status" value="1"/>
</dbReference>
<keyword evidence="13" id="KW-1185">Reference proteome</keyword>
<dbReference type="GO" id="GO:0006310">
    <property type="term" value="P:DNA recombination"/>
    <property type="evidence" value="ECO:0007669"/>
    <property type="project" value="TreeGrafter"/>
</dbReference>
<dbReference type="Gene3D" id="3.90.320.10">
    <property type="match status" value="1"/>
</dbReference>
<evidence type="ECO:0000256" key="1">
    <source>
        <dbReference type="ARBA" id="ARBA00022722"/>
    </source>
</evidence>
<evidence type="ECO:0000256" key="8">
    <source>
        <dbReference type="ARBA" id="ARBA00023125"/>
    </source>
</evidence>
<keyword evidence="3" id="KW-0227">DNA damage</keyword>
<keyword evidence="9" id="KW-0234">DNA repair</keyword>
<dbReference type="PANTHER" id="PTHR30591">
    <property type="entry name" value="RECBCD ENZYME SUBUNIT RECC"/>
    <property type="match status" value="1"/>
</dbReference>
<evidence type="ECO:0000256" key="6">
    <source>
        <dbReference type="ARBA" id="ARBA00022839"/>
    </source>
</evidence>
<evidence type="ECO:0000256" key="2">
    <source>
        <dbReference type="ARBA" id="ARBA00022741"/>
    </source>
</evidence>
<comment type="caution">
    <text evidence="12">The sequence shown here is derived from an EMBL/GenBank/DDBJ whole genome shotgun (WGS) entry which is preliminary data.</text>
</comment>
<dbReference type="Gene3D" id="3.40.50.300">
    <property type="entry name" value="P-loop containing nucleotide triphosphate hydrolases"/>
    <property type="match status" value="4"/>
</dbReference>